<evidence type="ECO:0000259" key="1">
    <source>
        <dbReference type="Pfam" id="PF01565"/>
    </source>
</evidence>
<dbReference type="EMBL" id="QKWP01000269">
    <property type="protein sequence ID" value="RIB23294.1"/>
    <property type="molecule type" value="Genomic_DNA"/>
</dbReference>
<dbReference type="PANTHER" id="PTHR32448">
    <property type="entry name" value="OS08G0158400 PROTEIN"/>
    <property type="match status" value="1"/>
</dbReference>
<dbReference type="Gene3D" id="3.30.465.10">
    <property type="match status" value="1"/>
</dbReference>
<evidence type="ECO:0000313" key="3">
    <source>
        <dbReference type="Proteomes" id="UP000266673"/>
    </source>
</evidence>
<sequence>MQPLYTTILQIINSYLIVDLVNLNKIIIDITSQTAVIGTGNVIDKFYYEVNQLEFAFPAGTCPYVGVGGLIMGGGLGNLNRKFGLSSDNILDAQIVLVVYNVKNYPELLWAI</sequence>
<comment type="caution">
    <text evidence="2">The sequence shown here is derived from an EMBL/GenBank/DDBJ whole genome shotgun (WGS) entry which is preliminary data.</text>
</comment>
<dbReference type="InterPro" id="IPR006094">
    <property type="entry name" value="Oxid_FAD_bind_N"/>
</dbReference>
<feature type="domain" description="FAD linked oxidase N-terminal" evidence="1">
    <location>
        <begin position="13"/>
        <end position="97"/>
    </location>
</feature>
<evidence type="ECO:0000313" key="2">
    <source>
        <dbReference type="EMBL" id="RIB23294.1"/>
    </source>
</evidence>
<name>A0A397VLD4_9GLOM</name>
<reference evidence="2 3" key="1">
    <citation type="submission" date="2018-06" db="EMBL/GenBank/DDBJ databases">
        <title>Comparative genomics reveals the genomic features of Rhizophagus irregularis, R. cerebriforme, R. diaphanum and Gigaspora rosea, and their symbiotic lifestyle signature.</title>
        <authorList>
            <person name="Morin E."/>
            <person name="San Clemente H."/>
            <person name="Chen E.C.H."/>
            <person name="De La Providencia I."/>
            <person name="Hainaut M."/>
            <person name="Kuo A."/>
            <person name="Kohler A."/>
            <person name="Murat C."/>
            <person name="Tang N."/>
            <person name="Roy S."/>
            <person name="Loubradou J."/>
            <person name="Henrissat B."/>
            <person name="Grigoriev I.V."/>
            <person name="Corradi N."/>
            <person name="Roux C."/>
            <person name="Martin F.M."/>
        </authorList>
    </citation>
    <scope>NUCLEOTIDE SEQUENCE [LARGE SCALE GENOMIC DNA]</scope>
    <source>
        <strain evidence="2 3">DAOM 194757</strain>
    </source>
</reference>
<proteinExistence type="predicted"/>
<accession>A0A397VLD4</accession>
<gene>
    <name evidence="2" type="ORF">C2G38_2171726</name>
</gene>
<protein>
    <recommendedName>
        <fullName evidence="1">FAD linked oxidase N-terminal domain-containing protein</fullName>
    </recommendedName>
</protein>
<dbReference type="SUPFAM" id="SSF56176">
    <property type="entry name" value="FAD-binding/transporter-associated domain-like"/>
    <property type="match status" value="1"/>
</dbReference>
<dbReference type="STRING" id="44941.A0A397VLD4"/>
<dbReference type="Proteomes" id="UP000266673">
    <property type="component" value="Unassembled WGS sequence"/>
</dbReference>
<dbReference type="InterPro" id="IPR016169">
    <property type="entry name" value="FAD-bd_PCMH_sub2"/>
</dbReference>
<dbReference type="OrthoDB" id="415825at2759"/>
<dbReference type="AlphaFoldDB" id="A0A397VLD4"/>
<organism evidence="2 3">
    <name type="scientific">Gigaspora rosea</name>
    <dbReference type="NCBI Taxonomy" id="44941"/>
    <lineage>
        <taxon>Eukaryota</taxon>
        <taxon>Fungi</taxon>
        <taxon>Fungi incertae sedis</taxon>
        <taxon>Mucoromycota</taxon>
        <taxon>Glomeromycotina</taxon>
        <taxon>Glomeromycetes</taxon>
        <taxon>Diversisporales</taxon>
        <taxon>Gigasporaceae</taxon>
        <taxon>Gigaspora</taxon>
    </lineage>
</organism>
<keyword evidence="3" id="KW-1185">Reference proteome</keyword>
<dbReference type="Pfam" id="PF01565">
    <property type="entry name" value="FAD_binding_4"/>
    <property type="match status" value="1"/>
</dbReference>
<dbReference type="GO" id="GO:0050660">
    <property type="term" value="F:flavin adenine dinucleotide binding"/>
    <property type="evidence" value="ECO:0007669"/>
    <property type="project" value="InterPro"/>
</dbReference>
<dbReference type="InterPro" id="IPR036318">
    <property type="entry name" value="FAD-bd_PCMH-like_sf"/>
</dbReference>